<dbReference type="RefSeq" id="WP_256764772.1">
    <property type="nucleotide sequence ID" value="NZ_JANIGO010000003.1"/>
</dbReference>
<evidence type="ECO:0000256" key="1">
    <source>
        <dbReference type="SAM" id="MobiDB-lite"/>
    </source>
</evidence>
<protein>
    <submittedName>
        <fullName evidence="2">Uncharacterized protein</fullName>
    </submittedName>
</protein>
<keyword evidence="3" id="KW-1185">Reference proteome</keyword>
<reference evidence="2 3" key="1">
    <citation type="submission" date="2022-07" db="EMBL/GenBank/DDBJ databases">
        <authorList>
            <person name="Xamxidin M."/>
            <person name="Wu M."/>
        </authorList>
    </citation>
    <scope>NUCLEOTIDE SEQUENCE [LARGE SCALE GENOMIC DNA]</scope>
    <source>
        <strain evidence="2 3">NBRC 111650</strain>
    </source>
</reference>
<sequence length="185" mass="19425">MNINPNNPANLFNNLNPGNHADAPWLNLPPILAPMPHLAGNPVAVQPPPAPLAQAAQDLADALPVPNGSPHTPPDQILPPVLPLDQLFWDNLHAHVMGAAPVAPPAPQRLGPGVHQFGGQPQRPVARVLLPAFNALTPGSAASTQTREYGSPPSVCKPGVQPRPRDGGSDDDHSPNPRAQQRLRA</sequence>
<dbReference type="EMBL" id="JANIGO010000003">
    <property type="protein sequence ID" value="MCQ8896984.1"/>
    <property type="molecule type" value="Genomic_DNA"/>
</dbReference>
<gene>
    <name evidence="2" type="ORF">NQT62_11125</name>
</gene>
<organism evidence="2 3">
    <name type="scientific">Limnobacter humi</name>
    <dbReference type="NCBI Taxonomy" id="1778671"/>
    <lineage>
        <taxon>Bacteria</taxon>
        <taxon>Pseudomonadati</taxon>
        <taxon>Pseudomonadota</taxon>
        <taxon>Betaproteobacteria</taxon>
        <taxon>Burkholderiales</taxon>
        <taxon>Burkholderiaceae</taxon>
        <taxon>Limnobacter</taxon>
    </lineage>
</organism>
<feature type="region of interest" description="Disordered" evidence="1">
    <location>
        <begin position="140"/>
        <end position="185"/>
    </location>
</feature>
<evidence type="ECO:0000313" key="2">
    <source>
        <dbReference type="EMBL" id="MCQ8896984.1"/>
    </source>
</evidence>
<evidence type="ECO:0000313" key="3">
    <source>
        <dbReference type="Proteomes" id="UP001204142"/>
    </source>
</evidence>
<name>A0ABT1WHU6_9BURK</name>
<feature type="compositionally biased region" description="Basic and acidic residues" evidence="1">
    <location>
        <begin position="163"/>
        <end position="175"/>
    </location>
</feature>
<dbReference type="Proteomes" id="UP001204142">
    <property type="component" value="Unassembled WGS sequence"/>
</dbReference>
<comment type="caution">
    <text evidence="2">The sequence shown here is derived from an EMBL/GenBank/DDBJ whole genome shotgun (WGS) entry which is preliminary data.</text>
</comment>
<accession>A0ABT1WHU6</accession>
<proteinExistence type="predicted"/>